<proteinExistence type="predicted"/>
<gene>
    <name evidence="2" type="ORF">D9619_005385</name>
</gene>
<dbReference type="GO" id="GO:0006368">
    <property type="term" value="P:transcription elongation by RNA polymerase II"/>
    <property type="evidence" value="ECO:0007669"/>
    <property type="project" value="InterPro"/>
</dbReference>
<feature type="compositionally biased region" description="Polar residues" evidence="1">
    <location>
        <begin position="260"/>
        <end position="274"/>
    </location>
</feature>
<reference evidence="2 3" key="1">
    <citation type="journal article" date="2020" name="ISME J.">
        <title>Uncovering the hidden diversity of litter-decomposition mechanisms in mushroom-forming fungi.</title>
        <authorList>
            <person name="Floudas D."/>
            <person name="Bentzer J."/>
            <person name="Ahren D."/>
            <person name="Johansson T."/>
            <person name="Persson P."/>
            <person name="Tunlid A."/>
        </authorList>
    </citation>
    <scope>NUCLEOTIDE SEQUENCE [LARGE SCALE GENOMIC DNA]</scope>
    <source>
        <strain evidence="2 3">CBS 101986</strain>
    </source>
</reference>
<dbReference type="InterPro" id="IPR010684">
    <property type="entry name" value="RNA_pol_II_trans_fac_SIII_A"/>
</dbReference>
<dbReference type="InterPro" id="IPR051870">
    <property type="entry name" value="Elongin-A_domain"/>
</dbReference>
<evidence type="ECO:0000313" key="3">
    <source>
        <dbReference type="Proteomes" id="UP000567179"/>
    </source>
</evidence>
<evidence type="ECO:0008006" key="4">
    <source>
        <dbReference type="Google" id="ProtNLM"/>
    </source>
</evidence>
<feature type="region of interest" description="Disordered" evidence="1">
    <location>
        <begin position="228"/>
        <end position="332"/>
    </location>
</feature>
<dbReference type="AlphaFoldDB" id="A0A8H5FC29"/>
<dbReference type="OrthoDB" id="21513at2759"/>
<evidence type="ECO:0000256" key="1">
    <source>
        <dbReference type="SAM" id="MobiDB-lite"/>
    </source>
</evidence>
<keyword evidence="3" id="KW-1185">Reference proteome</keyword>
<dbReference type="PANTHER" id="PTHR15141:SF76">
    <property type="entry name" value="TRANSCRIPTION ELONGATION FACTOR B POLYPEPTIDE 3"/>
    <property type="match status" value="1"/>
</dbReference>
<name>A0A8H5FC29_9AGAR</name>
<dbReference type="Pfam" id="PF06881">
    <property type="entry name" value="Elongin_A"/>
    <property type="match status" value="1"/>
</dbReference>
<dbReference type="GO" id="GO:0070449">
    <property type="term" value="C:elongin complex"/>
    <property type="evidence" value="ECO:0007669"/>
    <property type="project" value="InterPro"/>
</dbReference>
<feature type="compositionally biased region" description="Low complexity" evidence="1">
    <location>
        <begin position="278"/>
        <end position="297"/>
    </location>
</feature>
<protein>
    <recommendedName>
        <fullName evidence="4">Elongin-A</fullName>
    </recommendedName>
</protein>
<comment type="caution">
    <text evidence="2">The sequence shown here is derived from an EMBL/GenBank/DDBJ whole genome shotgun (WGS) entry which is preliminary data.</text>
</comment>
<sequence length="332" mass="37199">MDHDHDPRPVPSLVTLCQRAAMAHVDGISSLGDDLTYDLVKPILGKCSIEQLQRLEEASPHLYNATGEIWRDLCFRKFSLFAGERYSIDDQPQDPESWRSRYFALEIVETKRMEDAASKLRSKRVEGDERKKEKAVKYTDRLPPPKRVKTGSSWNFQPAKTLFQRARIDANKRHMALSTRLIPPPPSSRNYRVLPPNPRPVLPSPLPTNSYGHASSSRVTVNTVIHRRSTAPSSTSASTTVTPSHLDVPSYNDRPASVAMSRNTATCQSSNPNGFAQLRTNNTSTPTPLTSRPDTSPVKPVSRPPVTKKNTDPMSLMFLPKRQQKAPLQRPT</sequence>
<feature type="compositionally biased region" description="Low complexity" evidence="1">
    <location>
        <begin position="230"/>
        <end position="244"/>
    </location>
</feature>
<evidence type="ECO:0000313" key="2">
    <source>
        <dbReference type="EMBL" id="KAF5330928.1"/>
    </source>
</evidence>
<dbReference type="PANTHER" id="PTHR15141">
    <property type="entry name" value="TRANSCRIPTION ELONGATION FACTOR B POLYPEPTIDE 3"/>
    <property type="match status" value="1"/>
</dbReference>
<dbReference type="EMBL" id="JAACJJ010000001">
    <property type="protein sequence ID" value="KAF5330928.1"/>
    <property type="molecule type" value="Genomic_DNA"/>
</dbReference>
<dbReference type="Gene3D" id="6.10.250.3180">
    <property type="match status" value="1"/>
</dbReference>
<dbReference type="Proteomes" id="UP000567179">
    <property type="component" value="Unassembled WGS sequence"/>
</dbReference>
<accession>A0A8H5FC29</accession>
<organism evidence="2 3">
    <name type="scientific">Psilocybe cf. subviscida</name>
    <dbReference type="NCBI Taxonomy" id="2480587"/>
    <lineage>
        <taxon>Eukaryota</taxon>
        <taxon>Fungi</taxon>
        <taxon>Dikarya</taxon>
        <taxon>Basidiomycota</taxon>
        <taxon>Agaricomycotina</taxon>
        <taxon>Agaricomycetes</taxon>
        <taxon>Agaricomycetidae</taxon>
        <taxon>Agaricales</taxon>
        <taxon>Agaricineae</taxon>
        <taxon>Strophariaceae</taxon>
        <taxon>Psilocybe</taxon>
    </lineage>
</organism>